<reference evidence="2" key="1">
    <citation type="journal article" date="2011" name="BMC Genomics">
        <title>Complete genome sequence of the filamentous anoxygenic phototrophic bacterium Chloroflexus aurantiacus.</title>
        <authorList>
            <person name="Tang K.H."/>
            <person name="Barry K."/>
            <person name="Chertkov O."/>
            <person name="Dalin E."/>
            <person name="Han C.S."/>
            <person name="Hauser L.J."/>
            <person name="Honchak B.M."/>
            <person name="Karbach L.E."/>
            <person name="Land M.L."/>
            <person name="Lapidus A."/>
            <person name="Larimer F.W."/>
            <person name="Mikhailova N."/>
            <person name="Pitluck S."/>
            <person name="Pierson B.K."/>
            <person name="Blankenship R.E."/>
        </authorList>
    </citation>
    <scope>NUCLEOTIDE SEQUENCE [LARGE SCALE GENOMIC DNA]</scope>
    <source>
        <strain evidence="2">ATCC 29366 / DSM 635 / J-10-fl</strain>
    </source>
</reference>
<dbReference type="eggNOG" id="COG2030">
    <property type="taxonomic scope" value="Bacteria"/>
</dbReference>
<evidence type="ECO:0000313" key="1">
    <source>
        <dbReference type="EMBL" id="ABY36816.1"/>
    </source>
</evidence>
<organism evidence="1 2">
    <name type="scientific">Chloroflexus aurantiacus (strain ATCC 29366 / DSM 635 / J-10-fl)</name>
    <dbReference type="NCBI Taxonomy" id="324602"/>
    <lineage>
        <taxon>Bacteria</taxon>
        <taxon>Bacillati</taxon>
        <taxon>Chloroflexota</taxon>
        <taxon>Chloroflexia</taxon>
        <taxon>Chloroflexales</taxon>
        <taxon>Chloroflexineae</taxon>
        <taxon>Chloroflexaceae</taxon>
        <taxon>Chloroflexus</taxon>
    </lineage>
</organism>
<protein>
    <submittedName>
        <fullName evidence="1">MaoC-like dehydratase</fullName>
    </submittedName>
</protein>
<dbReference type="STRING" id="324602.Caur_3633"/>
<dbReference type="SUPFAM" id="SSF54637">
    <property type="entry name" value="Thioesterase/thiol ester dehydrase-isomerase"/>
    <property type="match status" value="1"/>
</dbReference>
<dbReference type="PANTHER" id="PTHR43437">
    <property type="entry name" value="HYDROXYACYL-THIOESTER DEHYDRATASE TYPE 2, MITOCHONDRIAL-RELATED"/>
    <property type="match status" value="1"/>
</dbReference>
<sequence length="119" mass="13011">MTALTVGMQATVQRVIDQALIDEYARLCDDQPQKTVPEPLIGALFSHVLGVKLPGAGSVYLRQELIFHDTARIGEMLTATVTITHIRTDKPLVTLRTQCTGSDQRLIVDGEALVMVPQV</sequence>
<dbReference type="Gene3D" id="3.10.129.10">
    <property type="entry name" value="Hotdog Thioesterase"/>
    <property type="match status" value="1"/>
</dbReference>
<proteinExistence type="predicted"/>
<keyword evidence="2" id="KW-1185">Reference proteome</keyword>
<dbReference type="Proteomes" id="UP000002008">
    <property type="component" value="Chromosome"/>
</dbReference>
<dbReference type="InterPro" id="IPR029069">
    <property type="entry name" value="HotDog_dom_sf"/>
</dbReference>
<dbReference type="InterPro" id="IPR050965">
    <property type="entry name" value="UPF0336/Enoyl-CoA_hydratase"/>
</dbReference>
<dbReference type="KEGG" id="cau:Caur_3633"/>
<dbReference type="InParanoid" id="A9WAM6"/>
<dbReference type="GO" id="GO:0006633">
    <property type="term" value="P:fatty acid biosynthetic process"/>
    <property type="evidence" value="ECO:0000318"/>
    <property type="project" value="GO_Central"/>
</dbReference>
<dbReference type="EnsemblBacteria" id="ABY36816">
    <property type="protein sequence ID" value="ABY36816"/>
    <property type="gene ID" value="Caur_3633"/>
</dbReference>
<dbReference type="PATRIC" id="fig|324602.8.peg.4087"/>
<dbReference type="EMBL" id="CP000909">
    <property type="protein sequence ID" value="ABY36816.1"/>
    <property type="molecule type" value="Genomic_DNA"/>
</dbReference>
<dbReference type="RefSeq" id="WP_012259469.1">
    <property type="nucleotide sequence ID" value="NC_010175.1"/>
</dbReference>
<accession>A9WAM6</accession>
<dbReference type="PANTHER" id="PTHR43437:SF3">
    <property type="entry name" value="HYDROXYACYL-THIOESTER DEHYDRATASE TYPE 2, MITOCHONDRIAL"/>
    <property type="match status" value="1"/>
</dbReference>
<dbReference type="SMR" id="A9WAM6"/>
<dbReference type="HOGENOM" id="CLU_094876_3_3_0"/>
<dbReference type="GO" id="GO:0019171">
    <property type="term" value="F:(3R)-hydroxyacyl-[acyl-carrier-protein] dehydratase activity"/>
    <property type="evidence" value="ECO:0000318"/>
    <property type="project" value="GO_Central"/>
</dbReference>
<gene>
    <name evidence="1" type="ordered locus">Caur_3633</name>
</gene>
<evidence type="ECO:0000313" key="2">
    <source>
        <dbReference type="Proteomes" id="UP000002008"/>
    </source>
</evidence>
<dbReference type="AlphaFoldDB" id="A9WAM6"/>
<name>A9WAM6_CHLAA</name>